<dbReference type="EMBL" id="CP000142">
    <property type="protein sequence ID" value="ABA90053.1"/>
    <property type="molecule type" value="Genomic_DNA"/>
</dbReference>
<dbReference type="Pfam" id="PF05947">
    <property type="entry name" value="T6SS_TssF"/>
    <property type="match status" value="1"/>
</dbReference>
<dbReference type="RefSeq" id="WP_011342599.1">
    <property type="nucleotide sequence ID" value="NC_007498.2"/>
</dbReference>
<organism evidence="1 2">
    <name type="scientific">Syntrophotalea carbinolica (strain DSM 2380 / NBRC 103641 / GraBd1)</name>
    <name type="common">Pelobacter carbinolicus</name>
    <dbReference type="NCBI Taxonomy" id="338963"/>
    <lineage>
        <taxon>Bacteria</taxon>
        <taxon>Pseudomonadati</taxon>
        <taxon>Thermodesulfobacteriota</taxon>
        <taxon>Desulfuromonadia</taxon>
        <taxon>Desulfuromonadales</taxon>
        <taxon>Syntrophotaleaceae</taxon>
        <taxon>Syntrophotalea</taxon>
    </lineage>
</organism>
<dbReference type="AlphaFoldDB" id="Q3A0Q4"/>
<sequence>MGKYFDTEMRLLQEAAQDFARAFPEKARMLGLQDIKDCDPYVERLLEGMAFLTAEVKQRIDDDVPELAEALLSHVRPYFLRPFPSCCIMQFSPRPGQMRQTTTLPKGTSLTSKGVTLPDHTRQTVGERVSCSFRTTSDVTLQPLRLASFQLATAYHGRQEIQLHFQFDHDIAPDQLDLDSIKLYLHGDPATSMALYQALTAQAEEVSVTFPGEAVRPCVLGRQEAIEPCHLDAENLLVSSSGRGFLGFHLLHEYFCFREKYQFVALRNLNKVSWPKKCCEFMIHIRLAEALSDEYRLSRENFRLHCAPVINLFESTSEPISLTHKQTEYPVIADTNHPDGILIYSVNGVTGKQPATGKIHLYSALPSFNHRAGTDRYYHVSHRVREGRRHMTYLSVGGAMTERQEILSCDITACNGAIPREHLQVRDIKAPAQEFPSNVTCENITRPSRFLMPPDRPDYRLALVAHLTVSYNSLSSIDSFRQLLSLYDWSDQEQSGKRIRGLTDIRVSPLNRVYRGALLRGMDIQLSMEESEYISPADTYMFGTILHHFFSMYASINAFVQTGSRLSPSNSEITWEPLLGENFLI</sequence>
<dbReference type="PIRSF" id="PIRSF028304">
    <property type="entry name" value="UCP028304"/>
    <property type="match status" value="1"/>
</dbReference>
<keyword evidence="2" id="KW-1185">Reference proteome</keyword>
<dbReference type="KEGG" id="pca:Pcar_2818"/>
<dbReference type="HOGENOM" id="CLU_028593_2_1_7"/>
<dbReference type="OrthoDB" id="9763676at2"/>
<protein>
    <submittedName>
        <fullName evidence="1">Type VI secretion system protein TssF</fullName>
    </submittedName>
</protein>
<dbReference type="eggNOG" id="COG3519">
    <property type="taxonomic scope" value="Bacteria"/>
</dbReference>
<reference evidence="2" key="1">
    <citation type="submission" date="2005-10" db="EMBL/GenBank/DDBJ databases">
        <title>Complete sequence of Pelobacter carbinolicus DSM 2380.</title>
        <authorList>
            <person name="Copeland A."/>
            <person name="Lucas S."/>
            <person name="Lapidus A."/>
            <person name="Barry K."/>
            <person name="Detter J.C."/>
            <person name="Glavina T."/>
            <person name="Hammon N."/>
            <person name="Israni S."/>
            <person name="Pitluck S."/>
            <person name="Chertkov O."/>
            <person name="Schmutz J."/>
            <person name="Larimer F."/>
            <person name="Land M."/>
            <person name="Kyrpides N."/>
            <person name="Ivanova N."/>
            <person name="Richardson P."/>
        </authorList>
    </citation>
    <scope>NUCLEOTIDE SEQUENCE [LARGE SCALE GENOMIC DNA]</scope>
    <source>
        <strain evidence="2">DSM 2380 / NBRC 103641 / GraBd1</strain>
    </source>
</reference>
<dbReference type="PANTHER" id="PTHR35370">
    <property type="entry name" value="CYTOPLASMIC PROTEIN-RELATED-RELATED"/>
    <property type="match status" value="1"/>
</dbReference>
<dbReference type="InterPro" id="IPR010272">
    <property type="entry name" value="T6SS_TssF"/>
</dbReference>
<dbReference type="Proteomes" id="UP000002534">
    <property type="component" value="Chromosome"/>
</dbReference>
<reference evidence="1 2" key="2">
    <citation type="journal article" date="2012" name="BMC Genomics">
        <title>The genome of Pelobacter carbinolicus reveals surprising metabolic capabilities and physiological features.</title>
        <authorList>
            <person name="Aklujkar M."/>
            <person name="Haveman S.A."/>
            <person name="Didonato R.Jr."/>
            <person name="Chertkov O."/>
            <person name="Han C.S."/>
            <person name="Land M.L."/>
            <person name="Brown P."/>
            <person name="Lovley D.R."/>
        </authorList>
    </citation>
    <scope>NUCLEOTIDE SEQUENCE [LARGE SCALE GENOMIC DNA]</scope>
    <source>
        <strain evidence="2">DSM 2380 / NBRC 103641 / GraBd1</strain>
    </source>
</reference>
<accession>Q3A0Q4</accession>
<evidence type="ECO:0000313" key="2">
    <source>
        <dbReference type="Proteomes" id="UP000002534"/>
    </source>
</evidence>
<dbReference type="PANTHER" id="PTHR35370:SF1">
    <property type="entry name" value="TYPE VI SECRETION SYSTEM COMPONENT TSSF1"/>
    <property type="match status" value="1"/>
</dbReference>
<proteinExistence type="predicted"/>
<evidence type="ECO:0000313" key="1">
    <source>
        <dbReference type="EMBL" id="ABA90053.1"/>
    </source>
</evidence>
<gene>
    <name evidence="1" type="primary">tssF</name>
    <name evidence="1" type="ordered locus">Pcar_2818</name>
</gene>
<dbReference type="STRING" id="338963.Pcar_2818"/>
<name>Q3A0Q4_SYNC1</name>
<dbReference type="NCBIfam" id="TIGR03359">
    <property type="entry name" value="VI_chp_6"/>
    <property type="match status" value="1"/>
</dbReference>